<reference evidence="2" key="1">
    <citation type="submission" date="2020-06" db="EMBL/GenBank/DDBJ databases">
        <authorList>
            <person name="Li T."/>
            <person name="Hu X."/>
            <person name="Zhang T."/>
            <person name="Song X."/>
            <person name="Zhang H."/>
            <person name="Dai N."/>
            <person name="Sheng W."/>
            <person name="Hou X."/>
            <person name="Wei L."/>
        </authorList>
    </citation>
    <scope>NUCLEOTIDE SEQUENCE</scope>
    <source>
        <strain evidence="2">KEN1</strain>
        <tissue evidence="2">Leaf</tissue>
    </source>
</reference>
<dbReference type="EMBL" id="JACGWN010000001">
    <property type="protein sequence ID" value="KAL0463289.1"/>
    <property type="molecule type" value="Genomic_DNA"/>
</dbReference>
<dbReference type="InterPro" id="IPR026960">
    <property type="entry name" value="RVT-Znf"/>
</dbReference>
<feature type="domain" description="Reverse transcriptase zinc-binding" evidence="1">
    <location>
        <begin position="100"/>
        <end position="196"/>
    </location>
</feature>
<evidence type="ECO:0000313" key="2">
    <source>
        <dbReference type="EMBL" id="KAL0463289.1"/>
    </source>
</evidence>
<gene>
    <name evidence="2" type="ORF">Slati_0216500</name>
</gene>
<protein>
    <recommendedName>
        <fullName evidence="1">Reverse transcriptase zinc-binding domain-containing protein</fullName>
    </recommendedName>
</protein>
<accession>A0AAW2YC94</accession>
<dbReference type="AlphaFoldDB" id="A0AAW2YC94"/>
<organism evidence="2">
    <name type="scientific">Sesamum latifolium</name>
    <dbReference type="NCBI Taxonomy" id="2727402"/>
    <lineage>
        <taxon>Eukaryota</taxon>
        <taxon>Viridiplantae</taxon>
        <taxon>Streptophyta</taxon>
        <taxon>Embryophyta</taxon>
        <taxon>Tracheophyta</taxon>
        <taxon>Spermatophyta</taxon>
        <taxon>Magnoliopsida</taxon>
        <taxon>eudicotyledons</taxon>
        <taxon>Gunneridae</taxon>
        <taxon>Pentapetalae</taxon>
        <taxon>asterids</taxon>
        <taxon>lamiids</taxon>
        <taxon>Lamiales</taxon>
        <taxon>Pedaliaceae</taxon>
        <taxon>Sesamum</taxon>
    </lineage>
</organism>
<comment type="caution">
    <text evidence="2">The sequence shown here is derived from an EMBL/GenBank/DDBJ whole genome shotgun (WGS) entry which is preliminary data.</text>
</comment>
<proteinExistence type="predicted"/>
<dbReference type="PANTHER" id="PTHR47074:SF21">
    <property type="entry name" value="RNASE H TYPE-1 DOMAIN-CONTAINING PROTEIN"/>
    <property type="match status" value="1"/>
</dbReference>
<dbReference type="InterPro" id="IPR052929">
    <property type="entry name" value="RNase_H-like_EbsB-rel"/>
</dbReference>
<name>A0AAW2YC94_9LAMI</name>
<evidence type="ECO:0000259" key="1">
    <source>
        <dbReference type="Pfam" id="PF13966"/>
    </source>
</evidence>
<reference evidence="2" key="2">
    <citation type="journal article" date="2024" name="Plant">
        <title>Genomic evolution and insights into agronomic trait innovations of Sesamum species.</title>
        <authorList>
            <person name="Miao H."/>
            <person name="Wang L."/>
            <person name="Qu L."/>
            <person name="Liu H."/>
            <person name="Sun Y."/>
            <person name="Le M."/>
            <person name="Wang Q."/>
            <person name="Wei S."/>
            <person name="Zheng Y."/>
            <person name="Lin W."/>
            <person name="Duan Y."/>
            <person name="Cao H."/>
            <person name="Xiong S."/>
            <person name="Wang X."/>
            <person name="Wei L."/>
            <person name="Li C."/>
            <person name="Ma Q."/>
            <person name="Ju M."/>
            <person name="Zhao R."/>
            <person name="Li G."/>
            <person name="Mu C."/>
            <person name="Tian Q."/>
            <person name="Mei H."/>
            <person name="Zhang T."/>
            <person name="Gao T."/>
            <person name="Zhang H."/>
        </authorList>
    </citation>
    <scope>NUCLEOTIDE SEQUENCE</scope>
    <source>
        <strain evidence="2">KEN1</strain>
    </source>
</reference>
<sequence length="363" mass="41270">MTSASQNRYKIIPLAVTIGTALGRYKKTVTNPPFFCSARSIFNPDLRVCDLIKNDTRSWNKELIEGLFYAEDAMLIQSISLGSSYSDDLQIWHYNKNGNFSVKSAFYLAHQLSAENSGSHAGQSSDHAGNRSFIWNAKIPNKVKIFLWRLHKEAIPTMSTLIRRRCMVKPACSTCGAVEENSRHIFIDCPFARQLWALSNIPLMVIRSWPSDVASWLMQVRKVVDNEQFNWFTMLCWRIWGRRNGLVMERRLYNPLDCISSAGSFFKDFQNVVAVKPPILSSRCAWKPPSKGSVKINFDAALFGEGNRIGLGVITRDWKGDCLLWKSAVMPDINSPEHGDALAARMAIELHCRDSRRWDSLCH</sequence>
<dbReference type="PANTHER" id="PTHR47074">
    <property type="entry name" value="BNAC02G40300D PROTEIN"/>
    <property type="match status" value="1"/>
</dbReference>
<dbReference type="Pfam" id="PF13966">
    <property type="entry name" value="zf-RVT"/>
    <property type="match status" value="1"/>
</dbReference>